<accession>A0ABV6Z560</accession>
<dbReference type="InterPro" id="IPR003593">
    <property type="entry name" value="AAA+_ATPase"/>
</dbReference>
<dbReference type="CDD" id="cd03230">
    <property type="entry name" value="ABC_DR_subfamily_A"/>
    <property type="match status" value="1"/>
</dbReference>
<dbReference type="SMART" id="SM00382">
    <property type="entry name" value="AAA"/>
    <property type="match status" value="1"/>
</dbReference>
<dbReference type="InterPro" id="IPR003439">
    <property type="entry name" value="ABC_transporter-like_ATP-bd"/>
</dbReference>
<dbReference type="Proteomes" id="UP001594351">
    <property type="component" value="Unassembled WGS sequence"/>
</dbReference>
<feature type="domain" description="ABC transporter" evidence="4">
    <location>
        <begin position="2"/>
        <end position="226"/>
    </location>
</feature>
<dbReference type="InterPro" id="IPR027417">
    <property type="entry name" value="P-loop_NTPase"/>
</dbReference>
<dbReference type="PANTHER" id="PTHR42939">
    <property type="entry name" value="ABC TRANSPORTER ATP-BINDING PROTEIN ALBC-RELATED"/>
    <property type="match status" value="1"/>
</dbReference>
<dbReference type="EMBL" id="JBHPBY010000508">
    <property type="protein sequence ID" value="MFC1853468.1"/>
    <property type="molecule type" value="Genomic_DNA"/>
</dbReference>
<dbReference type="GO" id="GO:0005524">
    <property type="term" value="F:ATP binding"/>
    <property type="evidence" value="ECO:0007669"/>
    <property type="project" value="UniProtKB-KW"/>
</dbReference>
<protein>
    <submittedName>
        <fullName evidence="5">ATP-binding cassette domain-containing protein</fullName>
    </submittedName>
</protein>
<evidence type="ECO:0000259" key="4">
    <source>
        <dbReference type="PROSITE" id="PS50893"/>
    </source>
</evidence>
<keyword evidence="2" id="KW-0547">Nucleotide-binding</keyword>
<evidence type="ECO:0000313" key="6">
    <source>
        <dbReference type="Proteomes" id="UP001594351"/>
    </source>
</evidence>
<evidence type="ECO:0000256" key="3">
    <source>
        <dbReference type="ARBA" id="ARBA00022840"/>
    </source>
</evidence>
<comment type="caution">
    <text evidence="5">The sequence shown here is derived from an EMBL/GenBank/DDBJ whole genome shotgun (WGS) entry which is preliminary data.</text>
</comment>
<reference evidence="5 6" key="1">
    <citation type="submission" date="2024-09" db="EMBL/GenBank/DDBJ databases">
        <title>Laminarin stimulates single cell rates of sulfate reduction while oxygen inhibits transcriptomic activity in coastal marine sediment.</title>
        <authorList>
            <person name="Lindsay M."/>
            <person name="Orcutt B."/>
            <person name="Emerson D."/>
            <person name="Stepanauskas R."/>
            <person name="D'Angelo T."/>
        </authorList>
    </citation>
    <scope>NUCLEOTIDE SEQUENCE [LARGE SCALE GENOMIC DNA]</scope>
    <source>
        <strain evidence="5">SAG AM-311-K15</strain>
    </source>
</reference>
<evidence type="ECO:0000256" key="1">
    <source>
        <dbReference type="ARBA" id="ARBA00022448"/>
    </source>
</evidence>
<keyword evidence="1" id="KW-0813">Transport</keyword>
<keyword evidence="3 5" id="KW-0067">ATP-binding</keyword>
<gene>
    <name evidence="5" type="ORF">ACFL27_25000</name>
</gene>
<name>A0ABV6Z560_UNCC1</name>
<dbReference type="SUPFAM" id="SSF52540">
    <property type="entry name" value="P-loop containing nucleoside triphosphate hydrolases"/>
    <property type="match status" value="1"/>
</dbReference>
<organism evidence="5 6">
    <name type="scientific">candidate division CSSED10-310 bacterium</name>
    <dbReference type="NCBI Taxonomy" id="2855610"/>
    <lineage>
        <taxon>Bacteria</taxon>
        <taxon>Bacteria division CSSED10-310</taxon>
    </lineage>
</organism>
<proteinExistence type="predicted"/>
<dbReference type="PANTHER" id="PTHR42939:SF1">
    <property type="entry name" value="ABC TRANSPORTER ATP-BINDING PROTEIN ALBC-RELATED"/>
    <property type="match status" value="1"/>
</dbReference>
<dbReference type="Gene3D" id="3.40.50.300">
    <property type="entry name" value="P-loop containing nucleotide triphosphate hydrolases"/>
    <property type="match status" value="1"/>
</dbReference>
<dbReference type="Pfam" id="PF00005">
    <property type="entry name" value="ABC_tran"/>
    <property type="match status" value="1"/>
</dbReference>
<keyword evidence="6" id="KW-1185">Reference proteome</keyword>
<evidence type="ECO:0000256" key="2">
    <source>
        <dbReference type="ARBA" id="ARBA00022741"/>
    </source>
</evidence>
<evidence type="ECO:0000313" key="5">
    <source>
        <dbReference type="EMBL" id="MFC1853468.1"/>
    </source>
</evidence>
<sequence>MIEIENLDFSYGNQPLFLNLTLRLEQGKIYGLLGKNGAGKTTLFKLLTGLLSPKKGSIRVGSFIPVHRQKAMYEDLFFYPEKTNLPEMKVNEFIKLYSPLYPQWSQEMCFSLLTSMEVPENYKLSQLSFGMLKKFYLIFALSTQCSCYLLDEPTSGLDIPSKKDFRQIVINQFNEDNTIIISSHQVKDFNQLLDEVIIIDKGRIIFKQSIENIESKLALITIPPGQASSEDDVLYQEELGGNVIALVTNTGNYPDKQAVDLEFLFNAVNENYKRINDIFSEIKP</sequence>
<dbReference type="PROSITE" id="PS50893">
    <property type="entry name" value="ABC_TRANSPORTER_2"/>
    <property type="match status" value="1"/>
</dbReference>
<dbReference type="InterPro" id="IPR051782">
    <property type="entry name" value="ABC_Transporter_VariousFunc"/>
</dbReference>